<sequence length="256" mass="27712">MMSPDLQTFLLLILPTASCLVPRVSFGSIQNTRTAAAPCAKKWRVDTAISLGIDPTDIANHHIQHSALIDIISSSFTSSQIAIPPPNQSLPPIHETIQSGILTPPNEITIIPDMTSMPGGTPRSGNPFIVESFRDLYNGPIKATSTGQPSSPFNAQVEGGDVIFIPSREFDVVGRYADLLNRIPLAAAIYALVDFFLINAEEDVAIAEMLDDEEGDEILDVEGSVVKTRFVGLFVMVLATIVISSLVYHPVPFREL</sequence>
<keyword evidence="2" id="KW-0732">Signal</keyword>
<name>A0ABD3QTI5_9STRA</name>
<organism evidence="3 4">
    <name type="scientific">Cyclotella cryptica</name>
    <dbReference type="NCBI Taxonomy" id="29204"/>
    <lineage>
        <taxon>Eukaryota</taxon>
        <taxon>Sar</taxon>
        <taxon>Stramenopiles</taxon>
        <taxon>Ochrophyta</taxon>
        <taxon>Bacillariophyta</taxon>
        <taxon>Coscinodiscophyceae</taxon>
        <taxon>Thalassiosirophycidae</taxon>
        <taxon>Stephanodiscales</taxon>
        <taxon>Stephanodiscaceae</taxon>
        <taxon>Cyclotella</taxon>
    </lineage>
</organism>
<reference evidence="3 4" key="1">
    <citation type="journal article" date="2020" name="G3 (Bethesda)">
        <title>Improved Reference Genome for Cyclotella cryptica CCMP332, a Model for Cell Wall Morphogenesis, Salinity Adaptation, and Lipid Production in Diatoms (Bacillariophyta).</title>
        <authorList>
            <person name="Roberts W.R."/>
            <person name="Downey K.M."/>
            <person name="Ruck E.C."/>
            <person name="Traller J.C."/>
            <person name="Alverson A.J."/>
        </authorList>
    </citation>
    <scope>NUCLEOTIDE SEQUENCE [LARGE SCALE GENOMIC DNA]</scope>
    <source>
        <strain evidence="3 4">CCMP332</strain>
    </source>
</reference>
<accession>A0ABD3QTI5</accession>
<feature type="transmembrane region" description="Helical" evidence="1">
    <location>
        <begin position="230"/>
        <end position="251"/>
    </location>
</feature>
<gene>
    <name evidence="3" type="ORF">HJC23_007141</name>
</gene>
<evidence type="ECO:0000256" key="2">
    <source>
        <dbReference type="SAM" id="SignalP"/>
    </source>
</evidence>
<dbReference type="Proteomes" id="UP001516023">
    <property type="component" value="Unassembled WGS sequence"/>
</dbReference>
<evidence type="ECO:0000313" key="4">
    <source>
        <dbReference type="Proteomes" id="UP001516023"/>
    </source>
</evidence>
<dbReference type="EMBL" id="JABMIG020000020">
    <property type="protein sequence ID" value="KAL3802316.1"/>
    <property type="molecule type" value="Genomic_DNA"/>
</dbReference>
<evidence type="ECO:0000256" key="1">
    <source>
        <dbReference type="SAM" id="Phobius"/>
    </source>
</evidence>
<keyword evidence="4" id="KW-1185">Reference proteome</keyword>
<evidence type="ECO:0000313" key="3">
    <source>
        <dbReference type="EMBL" id="KAL3802316.1"/>
    </source>
</evidence>
<keyword evidence="1" id="KW-1133">Transmembrane helix</keyword>
<comment type="caution">
    <text evidence="3">The sequence shown here is derived from an EMBL/GenBank/DDBJ whole genome shotgun (WGS) entry which is preliminary data.</text>
</comment>
<protein>
    <submittedName>
        <fullName evidence="3">Uncharacterized protein</fullName>
    </submittedName>
</protein>
<dbReference type="AlphaFoldDB" id="A0ABD3QTI5"/>
<feature type="signal peptide" evidence="2">
    <location>
        <begin position="1"/>
        <end position="19"/>
    </location>
</feature>
<feature type="chain" id="PRO_5044785415" evidence="2">
    <location>
        <begin position="20"/>
        <end position="256"/>
    </location>
</feature>
<proteinExistence type="predicted"/>
<keyword evidence="1" id="KW-0472">Membrane</keyword>
<keyword evidence="1" id="KW-0812">Transmembrane</keyword>